<comment type="similarity">
    <text evidence="2">Belongs to the peptidase M13 family.</text>
</comment>
<name>A0A2T7NEZ3_POMCA</name>
<evidence type="ECO:0000259" key="10">
    <source>
        <dbReference type="Pfam" id="PF05649"/>
    </source>
</evidence>
<dbReference type="PRINTS" id="PR00786">
    <property type="entry name" value="NEPRILYSIN"/>
</dbReference>
<comment type="cofactor">
    <cofactor evidence="1">
        <name>Zn(2+)</name>
        <dbReference type="ChEBI" id="CHEBI:29105"/>
    </cofactor>
</comment>
<keyword evidence="8" id="KW-1133">Transmembrane helix</keyword>
<dbReference type="InterPro" id="IPR018497">
    <property type="entry name" value="Peptidase_M13_C"/>
</dbReference>
<evidence type="ECO:0000256" key="4">
    <source>
        <dbReference type="ARBA" id="ARBA00022723"/>
    </source>
</evidence>
<feature type="domain" description="Peptidase M13 C-terminal" evidence="9">
    <location>
        <begin position="531"/>
        <end position="733"/>
    </location>
</feature>
<dbReference type="InterPro" id="IPR024079">
    <property type="entry name" value="MetalloPept_cat_dom_sf"/>
</dbReference>
<dbReference type="Gene3D" id="1.10.1380.10">
    <property type="entry name" value="Neutral endopeptidase , domain2"/>
    <property type="match status" value="1"/>
</dbReference>
<dbReference type="PANTHER" id="PTHR11733:SF167">
    <property type="entry name" value="FI17812P1-RELATED"/>
    <property type="match status" value="1"/>
</dbReference>
<comment type="caution">
    <text evidence="11">The sequence shown here is derived from an EMBL/GenBank/DDBJ whole genome shotgun (WGS) entry which is preliminary data.</text>
</comment>
<protein>
    <recommendedName>
        <fullName evidence="13">Endothelin-converting enzyme 1</fullName>
    </recommendedName>
</protein>
<keyword evidence="3" id="KW-0645">Protease</keyword>
<evidence type="ECO:0000256" key="2">
    <source>
        <dbReference type="ARBA" id="ARBA00007357"/>
    </source>
</evidence>
<dbReference type="PANTHER" id="PTHR11733">
    <property type="entry name" value="ZINC METALLOPROTEASE FAMILY M13 NEPRILYSIN-RELATED"/>
    <property type="match status" value="1"/>
</dbReference>
<keyword evidence="7" id="KW-0482">Metalloprotease</keyword>
<evidence type="ECO:0000256" key="6">
    <source>
        <dbReference type="ARBA" id="ARBA00022833"/>
    </source>
</evidence>
<dbReference type="AlphaFoldDB" id="A0A2T7NEZ3"/>
<evidence type="ECO:0000259" key="9">
    <source>
        <dbReference type="Pfam" id="PF01431"/>
    </source>
</evidence>
<keyword evidence="6" id="KW-0862">Zinc</keyword>
<evidence type="ECO:0000313" key="12">
    <source>
        <dbReference type="Proteomes" id="UP000245119"/>
    </source>
</evidence>
<sequence length="734" mass="83122">MAARYKYALMSATEDGETDFSAEEQRRSCDKNMFLKVMVALLLVVIAVLIGLLQWKWNRNEHEQVCLSPECVDISSYIINKMNLSADPCKDFYNYACGGWEKKTFIPPEYAKFDTFAEVNTYNMGIIKKILDNRSTMLKGQNSSAVDKLKTYYRTCMDIEKIELDGSGPLLKIIDKLGSWSVLNNYIQPSWNLEEMLIQHNRLGFSPLFIIDVEVDMKNSSRYVVVFSQGGLTLDSREEYGADIEKYHHAYLEFGVSVGRLLGGDNSTHQKMEAIYQFEKRIAESFVPKEELTDPQSKYNLMNLTELQGMFGLQVTCIIYKKPTTFNHRQAFICFCSLLWGIPMLILCVVEKKWVVQDYLIFHLVQAIPGYLPQSFADAAMAINKVEFGISDLPPRWKRCISKAESAFGFAVSALYVEEHFPPESKAQAYEIVSAVRSAFIANLDNVPWMDQKTLQTAKIKAQTAGIQLGYPDWILNVTKLDKNYEMVKVTKGAFLDSYFSVSQAAALNTWSLLGTVPDTDMWSLKPHQVNAVFRSSYNELVILAGLLQRPFFDPRYPLSYTYGSTGSISGHELSHGFDDNGRKYDQHGNLNDWWSPSASQAFSEHTSCLVEEYSQFSIYGKHVNGEYTLGENIADNGGLKMAYAAYMKQRDGQPELRLPGLSLTPEQLYFLGFAQIWCSQYTPEYAIHSILTDEHAISRFRVLGSVANSPAFSKAYGCPAASPLNPVKKCQVW</sequence>
<dbReference type="GO" id="GO:0016485">
    <property type="term" value="P:protein processing"/>
    <property type="evidence" value="ECO:0007669"/>
    <property type="project" value="TreeGrafter"/>
</dbReference>
<dbReference type="PROSITE" id="PS51885">
    <property type="entry name" value="NEPRILYSIN"/>
    <property type="match status" value="1"/>
</dbReference>
<dbReference type="InterPro" id="IPR008753">
    <property type="entry name" value="Peptidase_M13_N"/>
</dbReference>
<dbReference type="GO" id="GO:0046872">
    <property type="term" value="F:metal ion binding"/>
    <property type="evidence" value="ECO:0007669"/>
    <property type="project" value="UniProtKB-KW"/>
</dbReference>
<accession>A0A2T7NEZ3</accession>
<evidence type="ECO:0000256" key="1">
    <source>
        <dbReference type="ARBA" id="ARBA00001947"/>
    </source>
</evidence>
<dbReference type="CDD" id="cd08662">
    <property type="entry name" value="M13"/>
    <property type="match status" value="1"/>
</dbReference>
<dbReference type="Gene3D" id="3.40.390.10">
    <property type="entry name" value="Collagenase (Catalytic Domain)"/>
    <property type="match status" value="1"/>
</dbReference>
<reference evidence="11 12" key="1">
    <citation type="submission" date="2018-04" db="EMBL/GenBank/DDBJ databases">
        <title>The genome of golden apple snail Pomacea canaliculata provides insight into stress tolerance and invasive adaptation.</title>
        <authorList>
            <person name="Liu C."/>
            <person name="Liu B."/>
            <person name="Ren Y."/>
            <person name="Zhang Y."/>
            <person name="Wang H."/>
            <person name="Li S."/>
            <person name="Jiang F."/>
            <person name="Yin L."/>
            <person name="Zhang G."/>
            <person name="Qian W."/>
            <person name="Fan W."/>
        </authorList>
    </citation>
    <scope>NUCLEOTIDE SEQUENCE [LARGE SCALE GENOMIC DNA]</scope>
    <source>
        <strain evidence="11">SZHN2017</strain>
        <tissue evidence="11">Muscle</tissue>
    </source>
</reference>
<feature type="domain" description="Peptidase M13 N-terminal" evidence="10">
    <location>
        <begin position="88"/>
        <end position="472"/>
    </location>
</feature>
<evidence type="ECO:0000256" key="3">
    <source>
        <dbReference type="ARBA" id="ARBA00022670"/>
    </source>
</evidence>
<evidence type="ECO:0000256" key="5">
    <source>
        <dbReference type="ARBA" id="ARBA00022801"/>
    </source>
</evidence>
<keyword evidence="5" id="KW-0378">Hydrolase</keyword>
<keyword evidence="8" id="KW-0812">Transmembrane</keyword>
<feature type="transmembrane region" description="Helical" evidence="8">
    <location>
        <begin position="33"/>
        <end position="55"/>
    </location>
</feature>
<organism evidence="11 12">
    <name type="scientific">Pomacea canaliculata</name>
    <name type="common">Golden apple snail</name>
    <dbReference type="NCBI Taxonomy" id="400727"/>
    <lineage>
        <taxon>Eukaryota</taxon>
        <taxon>Metazoa</taxon>
        <taxon>Spiralia</taxon>
        <taxon>Lophotrochozoa</taxon>
        <taxon>Mollusca</taxon>
        <taxon>Gastropoda</taxon>
        <taxon>Caenogastropoda</taxon>
        <taxon>Architaenioglossa</taxon>
        <taxon>Ampullarioidea</taxon>
        <taxon>Ampullariidae</taxon>
        <taxon>Pomacea</taxon>
    </lineage>
</organism>
<keyword evidence="8" id="KW-0472">Membrane</keyword>
<keyword evidence="4" id="KW-0479">Metal-binding</keyword>
<dbReference type="InterPro" id="IPR042089">
    <property type="entry name" value="Peptidase_M13_dom_2"/>
</dbReference>
<gene>
    <name evidence="11" type="ORF">C0Q70_20248</name>
</gene>
<dbReference type="GO" id="GO:0005886">
    <property type="term" value="C:plasma membrane"/>
    <property type="evidence" value="ECO:0007669"/>
    <property type="project" value="TreeGrafter"/>
</dbReference>
<dbReference type="InterPro" id="IPR000718">
    <property type="entry name" value="Peptidase_M13"/>
</dbReference>
<proteinExistence type="inferred from homology"/>
<dbReference type="GO" id="GO:0004222">
    <property type="term" value="F:metalloendopeptidase activity"/>
    <property type="evidence" value="ECO:0007669"/>
    <property type="project" value="InterPro"/>
</dbReference>
<evidence type="ECO:0008006" key="13">
    <source>
        <dbReference type="Google" id="ProtNLM"/>
    </source>
</evidence>
<dbReference type="Pfam" id="PF05649">
    <property type="entry name" value="Peptidase_M13_N"/>
    <property type="match status" value="1"/>
</dbReference>
<dbReference type="Proteomes" id="UP000245119">
    <property type="component" value="Linkage Group LG13"/>
</dbReference>
<dbReference type="SUPFAM" id="SSF55486">
    <property type="entry name" value="Metalloproteases ('zincins'), catalytic domain"/>
    <property type="match status" value="1"/>
</dbReference>
<evidence type="ECO:0000256" key="8">
    <source>
        <dbReference type="SAM" id="Phobius"/>
    </source>
</evidence>
<evidence type="ECO:0000313" key="11">
    <source>
        <dbReference type="EMBL" id="PVD19757.1"/>
    </source>
</evidence>
<dbReference type="OrthoDB" id="6475849at2759"/>
<keyword evidence="12" id="KW-1185">Reference proteome</keyword>
<dbReference type="EMBL" id="PZQS01000013">
    <property type="protein sequence ID" value="PVD19757.1"/>
    <property type="molecule type" value="Genomic_DNA"/>
</dbReference>
<evidence type="ECO:0000256" key="7">
    <source>
        <dbReference type="ARBA" id="ARBA00023049"/>
    </source>
</evidence>
<dbReference type="Pfam" id="PF01431">
    <property type="entry name" value="Peptidase_M13"/>
    <property type="match status" value="1"/>
</dbReference>